<evidence type="ECO:0000313" key="2">
    <source>
        <dbReference type="Proteomes" id="UP001062263"/>
    </source>
</evidence>
<sequence length="251" mass="26590">MVAATFLASNADASTLLYGLDFNDLNEQNLTNLGSGTTAIGRTNGYINWSGDDLPLADGGYAHRVNGGTFNISSSSGIDGINLSTGFSVGLHLKNGNNPVWQNALSITFGTTTIRVEMTSSNQWVIYNGADIGIPQGTLLFQADPGNWDYLGLTFQGDKMNVYKNGQLTNSITTGLSDSTLVTGIRGGGEHAATNSQVYIDNVAVYDGVLNGNDFAYLSQHAMPAELVPEPASASLSLLGLASLLMRRRRK</sequence>
<proteinExistence type="predicted"/>
<evidence type="ECO:0000313" key="1">
    <source>
        <dbReference type="EMBL" id="BDL43607.1"/>
    </source>
</evidence>
<gene>
    <name evidence="1" type="ORF">Abiwalacus_11810</name>
</gene>
<dbReference type="SUPFAM" id="SSF49899">
    <property type="entry name" value="Concanavalin A-like lectins/glucanases"/>
    <property type="match status" value="1"/>
</dbReference>
<dbReference type="EMBL" id="AP025943">
    <property type="protein sequence ID" value="BDL43607.1"/>
    <property type="molecule type" value="Genomic_DNA"/>
</dbReference>
<keyword evidence="2" id="KW-1185">Reference proteome</keyword>
<dbReference type="Gene3D" id="2.60.120.200">
    <property type="match status" value="1"/>
</dbReference>
<dbReference type="Pfam" id="PF13385">
    <property type="entry name" value="Laminin_G_3"/>
    <property type="match status" value="1"/>
</dbReference>
<name>A0ABM7ZG11_9BACT</name>
<evidence type="ECO:0008006" key="3">
    <source>
        <dbReference type="Google" id="ProtNLM"/>
    </source>
</evidence>
<dbReference type="Proteomes" id="UP001062263">
    <property type="component" value="Chromosome"/>
</dbReference>
<dbReference type="InterPro" id="IPR013320">
    <property type="entry name" value="ConA-like_dom_sf"/>
</dbReference>
<protein>
    <recommendedName>
        <fullName evidence="3">PEP-CTERM protein-sorting domain-containing protein</fullName>
    </recommendedName>
</protein>
<dbReference type="NCBIfam" id="TIGR02595">
    <property type="entry name" value="PEP_CTERM"/>
    <property type="match status" value="1"/>
</dbReference>
<reference evidence="1" key="1">
    <citation type="submission" date="2022-06" db="EMBL/GenBank/DDBJ databases">
        <title>Akkermansia biwalacus sp. nov., an anaerobic mucin-degrading bacterium isolated from human intestine.</title>
        <authorList>
            <person name="Kobayashi Y."/>
            <person name="Inoue S."/>
            <person name="Kawahara T."/>
            <person name="Kohda N."/>
        </authorList>
    </citation>
    <scope>NUCLEOTIDE SEQUENCE</scope>
    <source>
        <strain evidence="1">WON2089</strain>
    </source>
</reference>
<organism evidence="1 2">
    <name type="scientific">Akkermansia biwaensis</name>
    <dbReference type="NCBI Taxonomy" id="2946555"/>
    <lineage>
        <taxon>Bacteria</taxon>
        <taxon>Pseudomonadati</taxon>
        <taxon>Verrucomicrobiota</taxon>
        <taxon>Verrucomicrobiia</taxon>
        <taxon>Verrucomicrobiales</taxon>
        <taxon>Akkermansiaceae</taxon>
        <taxon>Akkermansia</taxon>
    </lineage>
</organism>
<accession>A0ABM7ZG11</accession>
<dbReference type="InterPro" id="IPR013424">
    <property type="entry name" value="Ice-binding_C"/>
</dbReference>